<reference evidence="2 3" key="1">
    <citation type="journal article" date="2023" name="Sci. Data">
        <title>Genome assembly of the Korean intertidal mud-creeper Batillaria attramentaria.</title>
        <authorList>
            <person name="Patra A.K."/>
            <person name="Ho P.T."/>
            <person name="Jun S."/>
            <person name="Lee S.J."/>
            <person name="Kim Y."/>
            <person name="Won Y.J."/>
        </authorList>
    </citation>
    <scope>NUCLEOTIDE SEQUENCE [LARGE SCALE GENOMIC DNA]</scope>
    <source>
        <strain evidence="2">Wonlab-2016</strain>
    </source>
</reference>
<gene>
    <name evidence="2" type="ORF">BaRGS_00034826</name>
</gene>
<feature type="region of interest" description="Disordered" evidence="1">
    <location>
        <begin position="66"/>
        <end position="98"/>
    </location>
</feature>
<dbReference type="Proteomes" id="UP001519460">
    <property type="component" value="Unassembled WGS sequence"/>
</dbReference>
<dbReference type="AlphaFoldDB" id="A0ABD0JG66"/>
<dbReference type="EMBL" id="JACVVK020000453">
    <property type="protein sequence ID" value="KAK7473921.1"/>
    <property type="molecule type" value="Genomic_DNA"/>
</dbReference>
<protein>
    <submittedName>
        <fullName evidence="2">Uncharacterized protein</fullName>
    </submittedName>
</protein>
<accession>A0ABD0JG66</accession>
<evidence type="ECO:0000256" key="1">
    <source>
        <dbReference type="SAM" id="MobiDB-lite"/>
    </source>
</evidence>
<evidence type="ECO:0000313" key="2">
    <source>
        <dbReference type="EMBL" id="KAK7473921.1"/>
    </source>
</evidence>
<name>A0ABD0JG66_9CAEN</name>
<comment type="caution">
    <text evidence="2">The sequence shown here is derived from an EMBL/GenBank/DDBJ whole genome shotgun (WGS) entry which is preliminary data.</text>
</comment>
<keyword evidence="3" id="KW-1185">Reference proteome</keyword>
<sequence>MNSAPVLVSNILTGVFPKGNGIFFSVPRANPAGEIRAQKGQTGCWEKKEGAVCGEIGAADLAAGQDLTHGGAADHPRQRLQGQGREAYDSPVTESDLP</sequence>
<evidence type="ECO:0000313" key="3">
    <source>
        <dbReference type="Proteomes" id="UP001519460"/>
    </source>
</evidence>
<proteinExistence type="predicted"/>
<organism evidence="2 3">
    <name type="scientific">Batillaria attramentaria</name>
    <dbReference type="NCBI Taxonomy" id="370345"/>
    <lineage>
        <taxon>Eukaryota</taxon>
        <taxon>Metazoa</taxon>
        <taxon>Spiralia</taxon>
        <taxon>Lophotrochozoa</taxon>
        <taxon>Mollusca</taxon>
        <taxon>Gastropoda</taxon>
        <taxon>Caenogastropoda</taxon>
        <taxon>Sorbeoconcha</taxon>
        <taxon>Cerithioidea</taxon>
        <taxon>Batillariidae</taxon>
        <taxon>Batillaria</taxon>
    </lineage>
</organism>